<feature type="region of interest" description="Disordered" evidence="1">
    <location>
        <begin position="290"/>
        <end position="355"/>
    </location>
</feature>
<feature type="compositionally biased region" description="Polar residues" evidence="1">
    <location>
        <begin position="473"/>
        <end position="503"/>
    </location>
</feature>
<protein>
    <submittedName>
        <fullName evidence="2">Uncharacterized protein</fullName>
    </submittedName>
</protein>
<keyword evidence="3" id="KW-1185">Reference proteome</keyword>
<proteinExistence type="predicted"/>
<accession>S0DLU9</accession>
<reference evidence="3" key="1">
    <citation type="journal article" date="2013" name="PLoS Pathog.">
        <title>Deciphering the cryptic genome: genome-wide analyses of the rice pathogen Fusarium fujikuroi reveal complex regulation of secondary metabolism and novel metabolites.</title>
        <authorList>
            <person name="Wiemann P."/>
            <person name="Sieber C.M."/>
            <person name="von Bargen K.W."/>
            <person name="Studt L."/>
            <person name="Niehaus E.M."/>
            <person name="Espino J.J."/>
            <person name="Huss K."/>
            <person name="Michielse C.B."/>
            <person name="Albermann S."/>
            <person name="Wagner D."/>
            <person name="Bergner S.V."/>
            <person name="Connolly L.R."/>
            <person name="Fischer A."/>
            <person name="Reuter G."/>
            <person name="Kleigrewe K."/>
            <person name="Bald T."/>
            <person name="Wingfield B.D."/>
            <person name="Ophir R."/>
            <person name="Freeman S."/>
            <person name="Hippler M."/>
            <person name="Smith K.M."/>
            <person name="Brown D.W."/>
            <person name="Proctor R.H."/>
            <person name="Munsterkotter M."/>
            <person name="Freitag M."/>
            <person name="Humpf H.U."/>
            <person name="Guldener U."/>
            <person name="Tudzynski B."/>
        </authorList>
    </citation>
    <scope>NUCLEOTIDE SEQUENCE [LARGE SCALE GENOMIC DNA]</scope>
    <source>
        <strain evidence="3">CBS 195.34 / IMI 58289 / NRRL A-6831</strain>
    </source>
</reference>
<organism evidence="2 3">
    <name type="scientific">Gibberella fujikuroi (strain CBS 195.34 / IMI 58289 / NRRL A-6831)</name>
    <name type="common">Bakanae and foot rot disease fungus</name>
    <name type="synonym">Fusarium fujikuroi</name>
    <dbReference type="NCBI Taxonomy" id="1279085"/>
    <lineage>
        <taxon>Eukaryota</taxon>
        <taxon>Fungi</taxon>
        <taxon>Dikarya</taxon>
        <taxon>Ascomycota</taxon>
        <taxon>Pezizomycotina</taxon>
        <taxon>Sordariomycetes</taxon>
        <taxon>Hypocreomycetidae</taxon>
        <taxon>Hypocreales</taxon>
        <taxon>Nectriaceae</taxon>
        <taxon>Fusarium</taxon>
        <taxon>Fusarium fujikuroi species complex</taxon>
    </lineage>
</organism>
<dbReference type="RefSeq" id="XP_023425497.1">
    <property type="nucleotide sequence ID" value="XM_023580872.1"/>
</dbReference>
<name>S0DLU9_GIBF5</name>
<feature type="compositionally biased region" description="Polar residues" evidence="1">
    <location>
        <begin position="447"/>
        <end position="462"/>
    </location>
</feature>
<feature type="compositionally biased region" description="Polar residues" evidence="1">
    <location>
        <begin position="312"/>
        <end position="329"/>
    </location>
</feature>
<dbReference type="AlphaFoldDB" id="S0DLU9"/>
<dbReference type="Proteomes" id="UP000016800">
    <property type="component" value="Chromosome I"/>
</dbReference>
<feature type="compositionally biased region" description="Acidic residues" evidence="1">
    <location>
        <begin position="94"/>
        <end position="111"/>
    </location>
</feature>
<dbReference type="HOGENOM" id="CLU_034112_0_0_1"/>
<feature type="region of interest" description="Disordered" evidence="1">
    <location>
        <begin position="447"/>
        <end position="576"/>
    </location>
</feature>
<dbReference type="VEuPathDB" id="FungiDB:FFUJ_01245"/>
<evidence type="ECO:0000256" key="1">
    <source>
        <dbReference type="SAM" id="MobiDB-lite"/>
    </source>
</evidence>
<feature type="compositionally biased region" description="Polar residues" evidence="1">
    <location>
        <begin position="519"/>
        <end position="528"/>
    </location>
</feature>
<gene>
    <name evidence="2" type="ORF">FFUJ_01245</name>
</gene>
<feature type="compositionally biased region" description="Basic and acidic residues" evidence="1">
    <location>
        <begin position="25"/>
        <end position="43"/>
    </location>
</feature>
<feature type="region of interest" description="Disordered" evidence="1">
    <location>
        <begin position="1"/>
        <end position="144"/>
    </location>
</feature>
<evidence type="ECO:0000313" key="2">
    <source>
        <dbReference type="EMBL" id="CCT63416.1"/>
    </source>
</evidence>
<dbReference type="EMBL" id="HF679023">
    <property type="protein sequence ID" value="CCT63416.1"/>
    <property type="molecule type" value="Genomic_DNA"/>
</dbReference>
<evidence type="ECO:0000313" key="3">
    <source>
        <dbReference type="Proteomes" id="UP000016800"/>
    </source>
</evidence>
<feature type="compositionally biased region" description="Polar residues" evidence="1">
    <location>
        <begin position="556"/>
        <end position="576"/>
    </location>
</feature>
<sequence>MSSSEASGLEKTQPAGRRPCPKTLYDYDRMSCKEREDLQERTRMGHYSILRALVRKRGPGEPTLEEELQAQNPKRRKADYEESDSSESSSRSEESDEDEEDDKGDQQDDSDDRVTHQPRYTHHSRPDIEDTGDSPVVDDPFTLKPDNELKELRDILRKQQSEINELRTKQHSDVALLRESLLKGKTNASQTVAATSTILNELRKDLDRQTRLLSWNTQESLQYVTKVQMEEFVKRAVEEVLDKFHLDEKIKDAVIAQFDEERSRSVVLPTESAKSHLILPVSGIVVSSGTENDHRLDAPENDSNIGRDDAPLQSNRRIGSPTAFENNAHSVIRGKGPEDERPVTPRPPAVTSGNLNIANATSTNAFDSAEGGVIIPKLEPSRLLKDTAKTDSLLTTPARQTARGGSPFPYGYAPKKYERATIPPYGPSQPLNITTETDSLPVTPIRQTTRSASPFTSGSVPGTNGKPRIPSFGLSQPLNTTTETDSLPATPTRQTTRSASGSIPGTKGKPRIPSFGLSLPTNTSTETDSLPAAPTGQTTRGAGSFPGGYTAIRRSVLSSTPSTSRRGQCTQGKKPE</sequence>
<dbReference type="GeneID" id="35394730"/>